<evidence type="ECO:0000259" key="8">
    <source>
        <dbReference type="Pfam" id="PF13127"/>
    </source>
</evidence>
<dbReference type="InterPro" id="IPR037185">
    <property type="entry name" value="EmrE-like"/>
</dbReference>
<dbReference type="InterPro" id="IPR025016">
    <property type="entry name" value="DUF3955"/>
</dbReference>
<evidence type="ECO:0000313" key="9">
    <source>
        <dbReference type="EMBL" id="VVT55699.1"/>
    </source>
</evidence>
<comment type="subcellular location">
    <subcellularLocation>
        <location evidence="1">Membrane</location>
        <topology evidence="1">Multi-pass membrane protein</topology>
    </subcellularLocation>
</comment>
<gene>
    <name evidence="9" type="ORF">SAPINGB_P004696</name>
</gene>
<dbReference type="PANTHER" id="PTHR23051">
    <property type="entry name" value="SOLUTE CARRIER FAMILY 35, MEMBER F5"/>
    <property type="match status" value="1"/>
</dbReference>
<feature type="domain" description="DUF3955" evidence="8">
    <location>
        <begin position="49"/>
        <end position="99"/>
    </location>
</feature>
<evidence type="ECO:0000256" key="1">
    <source>
        <dbReference type="ARBA" id="ARBA00004141"/>
    </source>
</evidence>
<feature type="transmembrane region" description="Helical" evidence="6">
    <location>
        <begin position="272"/>
        <end position="291"/>
    </location>
</feature>
<dbReference type="Pfam" id="PF13127">
    <property type="entry name" value="DUF3955"/>
    <property type="match status" value="1"/>
</dbReference>
<sequence length="435" mass="47983">MDINTQDRLSSSSASAPSYNSAQSTRDNSPDIASPLTSQKQADQLKSKWRLGLLLLSVVIVLWVASGFLVNGIFESGVYRKPYFVTYLNTGTFTVYIIPSAWRWIKEKLKHRGSVTTHTNYPYNIRVQSLTEQEGLLSPAHSQHSLQDLEAASAALQKKTSGSKGQNTPELPKFTVAQTAKLASQFCFLWYCANLFSNASLSYTSVGSSTLLTSTSSIFTLILGSIFKVEKFSFKKLGALGISILGIALINREESISTSNSVNGGNPDNPQGLAWLGNSMALVSALLYGFYTTLLKVRVGDDDERINMFHFFGFVGLFTLLLLWPMIVIFNYCGVEKFELPPTEYVWVIVLINAASTIISDFCWAMSMLLTSPLVVTVGLSATIPLALAGDMILKSHFGTWLYYVGALLMCLSFFFINRQETVDHEDSPSEPDPH</sequence>
<organism evidence="9 10">
    <name type="scientific">Magnusiomyces paraingens</name>
    <dbReference type="NCBI Taxonomy" id="2606893"/>
    <lineage>
        <taxon>Eukaryota</taxon>
        <taxon>Fungi</taxon>
        <taxon>Dikarya</taxon>
        <taxon>Ascomycota</taxon>
        <taxon>Saccharomycotina</taxon>
        <taxon>Dipodascomycetes</taxon>
        <taxon>Dipodascales</taxon>
        <taxon>Dipodascaceae</taxon>
        <taxon>Magnusiomyces</taxon>
    </lineage>
</organism>
<accession>A0A5E8BYJ0</accession>
<dbReference type="PANTHER" id="PTHR23051:SF0">
    <property type="entry name" value="SOLUTE CARRIER FAMILY 35 MEMBER F5"/>
    <property type="match status" value="1"/>
</dbReference>
<evidence type="ECO:0000313" key="10">
    <source>
        <dbReference type="Proteomes" id="UP000398389"/>
    </source>
</evidence>
<dbReference type="GO" id="GO:0000329">
    <property type="term" value="C:fungal-type vacuole membrane"/>
    <property type="evidence" value="ECO:0007669"/>
    <property type="project" value="TreeGrafter"/>
</dbReference>
<dbReference type="EMBL" id="CABVLU010000003">
    <property type="protein sequence ID" value="VVT55699.1"/>
    <property type="molecule type" value="Genomic_DNA"/>
</dbReference>
<dbReference type="Pfam" id="PF00892">
    <property type="entry name" value="EamA"/>
    <property type="match status" value="1"/>
</dbReference>
<protein>
    <submittedName>
        <fullName evidence="9">Uncharacterized protein</fullName>
    </submittedName>
</protein>
<keyword evidence="2 6" id="KW-0812">Transmembrane</keyword>
<feature type="transmembrane region" description="Helical" evidence="6">
    <location>
        <begin position="373"/>
        <end position="394"/>
    </location>
</feature>
<evidence type="ECO:0000256" key="4">
    <source>
        <dbReference type="ARBA" id="ARBA00023136"/>
    </source>
</evidence>
<dbReference type="SUPFAM" id="SSF103481">
    <property type="entry name" value="Multidrug resistance efflux transporter EmrE"/>
    <property type="match status" value="1"/>
</dbReference>
<dbReference type="GeneID" id="43583511"/>
<reference evidence="9 10" key="1">
    <citation type="submission" date="2019-09" db="EMBL/GenBank/DDBJ databases">
        <authorList>
            <person name="Brejova B."/>
        </authorList>
    </citation>
    <scope>NUCLEOTIDE SEQUENCE [LARGE SCALE GENOMIC DNA]</scope>
</reference>
<feature type="domain" description="EamA" evidence="7">
    <location>
        <begin position="192"/>
        <end position="251"/>
    </location>
</feature>
<dbReference type="RefSeq" id="XP_031855302.1">
    <property type="nucleotide sequence ID" value="XM_031999411.1"/>
</dbReference>
<dbReference type="OrthoDB" id="1436450at2759"/>
<evidence type="ECO:0000256" key="3">
    <source>
        <dbReference type="ARBA" id="ARBA00022989"/>
    </source>
</evidence>
<evidence type="ECO:0000256" key="5">
    <source>
        <dbReference type="SAM" id="MobiDB-lite"/>
    </source>
</evidence>
<keyword evidence="3 6" id="KW-1133">Transmembrane helix</keyword>
<keyword evidence="4 6" id="KW-0472">Membrane</keyword>
<feature type="transmembrane region" description="Helical" evidence="6">
    <location>
        <begin position="401"/>
        <end position="417"/>
    </location>
</feature>
<name>A0A5E8BYJ0_9ASCO</name>
<feature type="region of interest" description="Disordered" evidence="5">
    <location>
        <begin position="1"/>
        <end position="37"/>
    </location>
</feature>
<feature type="transmembrane region" description="Helical" evidence="6">
    <location>
        <begin position="311"/>
        <end position="333"/>
    </location>
</feature>
<dbReference type="AlphaFoldDB" id="A0A5E8BYJ0"/>
<feature type="transmembrane region" description="Helical" evidence="6">
    <location>
        <begin position="345"/>
        <end position="367"/>
    </location>
</feature>
<feature type="transmembrane region" description="Helical" evidence="6">
    <location>
        <begin position="206"/>
        <end position="227"/>
    </location>
</feature>
<proteinExistence type="predicted"/>
<evidence type="ECO:0000259" key="7">
    <source>
        <dbReference type="Pfam" id="PF00892"/>
    </source>
</evidence>
<evidence type="ECO:0000256" key="2">
    <source>
        <dbReference type="ARBA" id="ARBA00022692"/>
    </source>
</evidence>
<dbReference type="InterPro" id="IPR000620">
    <property type="entry name" value="EamA_dom"/>
</dbReference>
<dbReference type="Proteomes" id="UP000398389">
    <property type="component" value="Unassembled WGS sequence"/>
</dbReference>
<feature type="transmembrane region" description="Helical" evidence="6">
    <location>
        <begin position="51"/>
        <end position="74"/>
    </location>
</feature>
<feature type="transmembrane region" description="Helical" evidence="6">
    <location>
        <begin position="86"/>
        <end position="105"/>
    </location>
</feature>
<feature type="compositionally biased region" description="Low complexity" evidence="5">
    <location>
        <begin position="10"/>
        <end position="24"/>
    </location>
</feature>
<evidence type="ECO:0000256" key="6">
    <source>
        <dbReference type="SAM" id="Phobius"/>
    </source>
</evidence>
<keyword evidence="10" id="KW-1185">Reference proteome</keyword>